<dbReference type="PANTHER" id="PTHR34222:SF100">
    <property type="entry name" value="CCHC-TYPE DOMAIN-CONTAINING PROTEIN"/>
    <property type="match status" value="1"/>
</dbReference>
<dbReference type="STRING" id="4540.A0A3L6QVF6"/>
<keyword evidence="2" id="KW-1185">Reference proteome</keyword>
<dbReference type="EMBL" id="PQIB02000011">
    <property type="protein sequence ID" value="RLM87458.1"/>
    <property type="molecule type" value="Genomic_DNA"/>
</dbReference>
<dbReference type="AlphaFoldDB" id="A0A3L6QVF6"/>
<reference evidence="2" key="1">
    <citation type="journal article" date="2019" name="Nat. Commun.">
        <title>The genome of broomcorn millet.</title>
        <authorList>
            <person name="Zou C."/>
            <person name="Miki D."/>
            <person name="Li D."/>
            <person name="Tang Q."/>
            <person name="Xiao L."/>
            <person name="Rajput S."/>
            <person name="Deng P."/>
            <person name="Jia W."/>
            <person name="Huang R."/>
            <person name="Zhang M."/>
            <person name="Sun Y."/>
            <person name="Hu J."/>
            <person name="Fu X."/>
            <person name="Schnable P.S."/>
            <person name="Li F."/>
            <person name="Zhang H."/>
            <person name="Feng B."/>
            <person name="Zhu X."/>
            <person name="Liu R."/>
            <person name="Schnable J.C."/>
            <person name="Zhu J.-K."/>
            <person name="Zhang H."/>
        </authorList>
    </citation>
    <scope>NUCLEOTIDE SEQUENCE [LARGE SCALE GENOMIC DNA]</scope>
</reference>
<dbReference type="OrthoDB" id="690000at2759"/>
<organism evidence="1 2">
    <name type="scientific">Panicum miliaceum</name>
    <name type="common">Proso millet</name>
    <name type="synonym">Broomcorn millet</name>
    <dbReference type="NCBI Taxonomy" id="4540"/>
    <lineage>
        <taxon>Eukaryota</taxon>
        <taxon>Viridiplantae</taxon>
        <taxon>Streptophyta</taxon>
        <taxon>Embryophyta</taxon>
        <taxon>Tracheophyta</taxon>
        <taxon>Spermatophyta</taxon>
        <taxon>Magnoliopsida</taxon>
        <taxon>Liliopsida</taxon>
        <taxon>Poales</taxon>
        <taxon>Poaceae</taxon>
        <taxon>PACMAD clade</taxon>
        <taxon>Panicoideae</taxon>
        <taxon>Panicodae</taxon>
        <taxon>Paniceae</taxon>
        <taxon>Panicinae</taxon>
        <taxon>Panicum</taxon>
        <taxon>Panicum sect. Panicum</taxon>
    </lineage>
</organism>
<evidence type="ECO:0000313" key="2">
    <source>
        <dbReference type="Proteomes" id="UP000275267"/>
    </source>
</evidence>
<name>A0A3L6QVF6_PANMI</name>
<comment type="caution">
    <text evidence="1">The sequence shown here is derived from an EMBL/GenBank/DDBJ whole genome shotgun (WGS) entry which is preliminary data.</text>
</comment>
<evidence type="ECO:0000313" key="1">
    <source>
        <dbReference type="EMBL" id="RLM87458.1"/>
    </source>
</evidence>
<accession>A0A3L6QVF6</accession>
<protein>
    <recommendedName>
        <fullName evidence="3">Retrotransposon gag domain-containing protein</fullName>
    </recommendedName>
</protein>
<sequence>MAAMVNSVKQSMIMSLRKFKTAKAIWSHLKERNVQDSGALLHTHMQQTHAIEHNDMTIDEYYPAFDHLVGSLTSMIGDCTTDNCPAHQFIEKFFIYRFVMGVREEFDSIRKRLLHDSSDLTMARALPDLLAEETRLRSMSAPPMSVSHTVLATSQRYMAPPKDTSSKPYEYCGKTNHSSENYFSRHPEKLADFRARRAARAARGRASFRVISDQSQLVASKLVADGASIQTTDGSSNRGCDWDWPSP</sequence>
<dbReference type="PANTHER" id="PTHR34222">
    <property type="entry name" value="GAG_PRE-INTEGRS DOMAIN-CONTAINING PROTEIN"/>
    <property type="match status" value="1"/>
</dbReference>
<proteinExistence type="predicted"/>
<dbReference type="Proteomes" id="UP000275267">
    <property type="component" value="Unassembled WGS sequence"/>
</dbReference>
<evidence type="ECO:0008006" key="3">
    <source>
        <dbReference type="Google" id="ProtNLM"/>
    </source>
</evidence>
<gene>
    <name evidence="1" type="ORF">C2845_PM04G15860</name>
</gene>